<dbReference type="InterPro" id="IPR051232">
    <property type="entry name" value="ARID/SWI1_ChromRemod"/>
</dbReference>
<evidence type="ECO:0000313" key="2">
    <source>
        <dbReference type="EMBL" id="EAT38861.1"/>
    </source>
</evidence>
<dbReference type="KEGG" id="aag:5571774"/>
<sequence length="111" mass="12015">MGNNATDSEDNSDSMAFHRGHISSAAGGSSSASPGGKSGRPCQYNFLVNLDPALNSAQRIAILKKKIQELRKTYNAIKAELASIDRRRKKLRRRERESKKQAKLAAGGGNS</sequence>
<evidence type="ECO:0000256" key="1">
    <source>
        <dbReference type="SAM" id="MobiDB-lite"/>
    </source>
</evidence>
<feature type="compositionally biased region" description="Low complexity" evidence="1">
    <location>
        <begin position="23"/>
        <end position="35"/>
    </location>
</feature>
<dbReference type="HOGENOM" id="CLU_000648_0_0_1"/>
<dbReference type="GO" id="GO:0006357">
    <property type="term" value="P:regulation of transcription by RNA polymerase II"/>
    <property type="evidence" value="ECO:0007669"/>
    <property type="project" value="TreeGrafter"/>
</dbReference>
<dbReference type="VEuPathDB" id="VectorBase:AAEL021394"/>
<protein>
    <submittedName>
        <fullName evidence="2">AAEL009297-PA</fullName>
    </submittedName>
</protein>
<dbReference type="PANTHER" id="PTHR13964:SF27">
    <property type="entry name" value="HAT-TRICK, ISOFORM D"/>
    <property type="match status" value="1"/>
</dbReference>
<organism evidence="2 3">
    <name type="scientific">Aedes aegypti</name>
    <name type="common">Yellowfever mosquito</name>
    <name type="synonym">Culex aegypti</name>
    <dbReference type="NCBI Taxonomy" id="7159"/>
    <lineage>
        <taxon>Eukaryota</taxon>
        <taxon>Metazoa</taxon>
        <taxon>Ecdysozoa</taxon>
        <taxon>Arthropoda</taxon>
        <taxon>Hexapoda</taxon>
        <taxon>Insecta</taxon>
        <taxon>Pterygota</taxon>
        <taxon>Neoptera</taxon>
        <taxon>Endopterygota</taxon>
        <taxon>Diptera</taxon>
        <taxon>Nematocera</taxon>
        <taxon>Culicoidea</taxon>
        <taxon>Culicidae</taxon>
        <taxon>Culicinae</taxon>
        <taxon>Aedini</taxon>
        <taxon>Aedes</taxon>
        <taxon>Stegomyia</taxon>
    </lineage>
</organism>
<reference evidence="2" key="2">
    <citation type="journal article" date="2007" name="Science">
        <title>Genome sequence of Aedes aegypti, a major arbovirus vector.</title>
        <authorList>
            <person name="Nene V."/>
            <person name="Wortman J.R."/>
            <person name="Lawson D."/>
            <person name="Haas B."/>
            <person name="Kodira C."/>
            <person name="Tu Z.J."/>
            <person name="Loftus B."/>
            <person name="Xi Z."/>
            <person name="Megy K."/>
            <person name="Grabherr M."/>
            <person name="Ren Q."/>
            <person name="Zdobnov E.M."/>
            <person name="Lobo N.F."/>
            <person name="Campbell K.S."/>
            <person name="Brown S.E."/>
            <person name="Bonaldo M.F."/>
            <person name="Zhu J."/>
            <person name="Sinkins S.P."/>
            <person name="Hogenkamp D.G."/>
            <person name="Amedeo P."/>
            <person name="Arensburger P."/>
            <person name="Atkinson P.W."/>
            <person name="Bidwell S."/>
            <person name="Biedler J."/>
            <person name="Birney E."/>
            <person name="Bruggner R.V."/>
            <person name="Costas J."/>
            <person name="Coy M.R."/>
            <person name="Crabtree J."/>
            <person name="Crawford M."/>
            <person name="Debruyn B."/>
            <person name="Decaprio D."/>
            <person name="Eiglmeier K."/>
            <person name="Eisenstadt E."/>
            <person name="El-Dorry H."/>
            <person name="Gelbart W.M."/>
            <person name="Gomes S.L."/>
            <person name="Hammond M."/>
            <person name="Hannick L.I."/>
            <person name="Hogan J.R."/>
            <person name="Holmes M.H."/>
            <person name="Jaffe D."/>
            <person name="Johnston J.S."/>
            <person name="Kennedy R.C."/>
            <person name="Koo H."/>
            <person name="Kravitz S."/>
            <person name="Kriventseva E.V."/>
            <person name="Kulp D."/>
            <person name="Labutti K."/>
            <person name="Lee E."/>
            <person name="Li S."/>
            <person name="Lovin D.D."/>
            <person name="Mao C."/>
            <person name="Mauceli E."/>
            <person name="Menck C.F."/>
            <person name="Miller J.R."/>
            <person name="Montgomery P."/>
            <person name="Mori A."/>
            <person name="Nascimento A.L."/>
            <person name="Naveira H.F."/>
            <person name="Nusbaum C."/>
            <person name="O'leary S."/>
            <person name="Orvis J."/>
            <person name="Pertea M."/>
            <person name="Quesneville H."/>
            <person name="Reidenbach K.R."/>
            <person name="Rogers Y.H."/>
            <person name="Roth C.W."/>
            <person name="Schneider J.R."/>
            <person name="Schatz M."/>
            <person name="Shumway M."/>
            <person name="Stanke M."/>
            <person name="Stinson E.O."/>
            <person name="Tubio J.M."/>
            <person name="Vanzee J.P."/>
            <person name="Verjovski-Almeida S."/>
            <person name="Werner D."/>
            <person name="White O."/>
            <person name="Wyder S."/>
            <person name="Zeng Q."/>
            <person name="Zhao Q."/>
            <person name="Zhao Y."/>
            <person name="Hill C.A."/>
            <person name="Raikhel A.S."/>
            <person name="Soares M.B."/>
            <person name="Knudson D.L."/>
            <person name="Lee N.H."/>
            <person name="Galagan J."/>
            <person name="Salzberg S.L."/>
            <person name="Paulsen I.T."/>
            <person name="Dimopoulos G."/>
            <person name="Collins F.H."/>
            <person name="Birren B."/>
            <person name="Fraser-Liggett C.M."/>
            <person name="Severson D.W."/>
        </authorList>
    </citation>
    <scope>NUCLEOTIDE SEQUENCE [LARGE SCALE GENOMIC DNA]</scope>
    <source>
        <strain evidence="2">Liverpool</strain>
    </source>
</reference>
<dbReference type="OrthoDB" id="10068428at2759"/>
<name>Q16W89_AEDAE</name>
<feature type="region of interest" description="Disordered" evidence="1">
    <location>
        <begin position="88"/>
        <end position="111"/>
    </location>
</feature>
<proteinExistence type="predicted"/>
<accession>Q16W89</accession>
<dbReference type="PANTHER" id="PTHR13964">
    <property type="entry name" value="RBP-RELATED"/>
    <property type="match status" value="1"/>
</dbReference>
<dbReference type="STRING" id="7159.Q16W89"/>
<dbReference type="EMBL" id="CH477572">
    <property type="protein sequence ID" value="EAT38861.1"/>
    <property type="molecule type" value="Genomic_DNA"/>
</dbReference>
<dbReference type="GO" id="GO:0000976">
    <property type="term" value="F:transcription cis-regulatory region binding"/>
    <property type="evidence" value="ECO:0007669"/>
    <property type="project" value="TreeGrafter"/>
</dbReference>
<gene>
    <name evidence="2" type="ORF">AaeL_AAEL009297</name>
</gene>
<dbReference type="GO" id="GO:0005634">
    <property type="term" value="C:nucleus"/>
    <property type="evidence" value="ECO:0007669"/>
    <property type="project" value="TreeGrafter"/>
</dbReference>
<evidence type="ECO:0000313" key="3">
    <source>
        <dbReference type="Proteomes" id="UP000682892"/>
    </source>
</evidence>
<reference evidence="2" key="3">
    <citation type="submission" date="2012-09" db="EMBL/GenBank/DDBJ databases">
        <authorList>
            <consortium name="VectorBase"/>
        </authorList>
    </citation>
    <scope>NUCLEOTIDE SEQUENCE</scope>
    <source>
        <strain evidence="2">Liverpool</strain>
    </source>
</reference>
<feature type="region of interest" description="Disordered" evidence="1">
    <location>
        <begin position="1"/>
        <end position="42"/>
    </location>
</feature>
<reference evidence="2" key="1">
    <citation type="submission" date="2005-10" db="EMBL/GenBank/DDBJ databases">
        <authorList>
            <person name="Loftus B.J."/>
            <person name="Nene V.M."/>
            <person name="Hannick L.I."/>
            <person name="Bidwell S."/>
            <person name="Haas B."/>
            <person name="Amedeo P."/>
            <person name="Orvis J."/>
            <person name="Wortman J.R."/>
            <person name="White O.R."/>
            <person name="Salzberg S."/>
            <person name="Shumway M."/>
            <person name="Koo H."/>
            <person name="Zhao Y."/>
            <person name="Holmes M."/>
            <person name="Miller J."/>
            <person name="Schatz M."/>
            <person name="Pop M."/>
            <person name="Pai G."/>
            <person name="Utterback T."/>
            <person name="Rogers Y.-H."/>
            <person name="Kravitz S."/>
            <person name="Fraser C.M."/>
        </authorList>
    </citation>
    <scope>NUCLEOTIDE SEQUENCE</scope>
    <source>
        <strain evidence="2">Liverpool</strain>
    </source>
</reference>
<dbReference type="AlphaFoldDB" id="Q16W89"/>
<dbReference type="Proteomes" id="UP000682892">
    <property type="component" value="Unassembled WGS sequence"/>
</dbReference>